<comment type="caution">
    <text evidence="1">The sequence shown here is derived from an EMBL/GenBank/DDBJ whole genome shotgun (WGS) entry which is preliminary data.</text>
</comment>
<organism evidence="1 2">
    <name type="scientific">Nocardioides marinquilinus</name>
    <dbReference type="NCBI Taxonomy" id="1210400"/>
    <lineage>
        <taxon>Bacteria</taxon>
        <taxon>Bacillati</taxon>
        <taxon>Actinomycetota</taxon>
        <taxon>Actinomycetes</taxon>
        <taxon>Propionibacteriales</taxon>
        <taxon>Nocardioidaceae</taxon>
        <taxon>Nocardioides</taxon>
    </lineage>
</organism>
<dbReference type="EMBL" id="BAABKG010000002">
    <property type="protein sequence ID" value="GAA5146929.1"/>
    <property type="molecule type" value="Genomic_DNA"/>
</dbReference>
<keyword evidence="2" id="KW-1185">Reference proteome</keyword>
<proteinExistence type="predicted"/>
<evidence type="ECO:0008006" key="3">
    <source>
        <dbReference type="Google" id="ProtNLM"/>
    </source>
</evidence>
<reference evidence="2" key="1">
    <citation type="journal article" date="2019" name="Int. J. Syst. Evol. Microbiol.">
        <title>The Global Catalogue of Microorganisms (GCM) 10K type strain sequencing project: providing services to taxonomists for standard genome sequencing and annotation.</title>
        <authorList>
            <consortium name="The Broad Institute Genomics Platform"/>
            <consortium name="The Broad Institute Genome Sequencing Center for Infectious Disease"/>
            <person name="Wu L."/>
            <person name="Ma J."/>
        </authorList>
    </citation>
    <scope>NUCLEOTIDE SEQUENCE [LARGE SCALE GENOMIC DNA]</scope>
    <source>
        <strain evidence="2">JCM 18459</strain>
    </source>
</reference>
<sequence>MPPTDDRGVTPAAAFIAYCALARVIDAIKVGDWLLHERSMSLAELRDLALAQQWRAGADEAIWLLEHLDGRSRSLPESEVRAMLVFAGLPAPEVNVNLAVGPGLVVQGDLLYRALRLLVEYEGAHHQEDRDQYAIDIDRYADVRRAGLEYVQVTREKARIPKRAVEEIHDRMVELGYDGPAPEFGDRWRSLFGSVAAAVGPRHTRIRAS</sequence>
<gene>
    <name evidence="1" type="ORF">GCM10023340_18560</name>
</gene>
<protein>
    <recommendedName>
        <fullName evidence="3">DUF559 domain-containing protein</fullName>
    </recommendedName>
</protein>
<accession>A0ABP9PMW1</accession>
<dbReference type="Proteomes" id="UP001500221">
    <property type="component" value="Unassembled WGS sequence"/>
</dbReference>
<evidence type="ECO:0000313" key="2">
    <source>
        <dbReference type="Proteomes" id="UP001500221"/>
    </source>
</evidence>
<evidence type="ECO:0000313" key="1">
    <source>
        <dbReference type="EMBL" id="GAA5146929.1"/>
    </source>
</evidence>
<name>A0ABP9PMW1_9ACTN</name>